<evidence type="ECO:0000256" key="5">
    <source>
        <dbReference type="HAMAP-Rule" id="MF_01813"/>
    </source>
</evidence>
<evidence type="ECO:0000313" key="7">
    <source>
        <dbReference type="EMBL" id="SES85096.1"/>
    </source>
</evidence>
<reference evidence="8" key="1">
    <citation type="submission" date="2016-10" db="EMBL/GenBank/DDBJ databases">
        <authorList>
            <person name="Varghese N."/>
            <person name="Submissions S."/>
        </authorList>
    </citation>
    <scope>NUCLEOTIDE SEQUENCE [LARGE SCALE GENOMIC DNA]</scope>
    <source>
        <strain evidence="8">DSM 16858</strain>
    </source>
</reference>
<gene>
    <name evidence="5" type="primary">menG</name>
    <name evidence="7" type="ORF">SAMN05443639_101428</name>
</gene>
<evidence type="ECO:0000256" key="3">
    <source>
        <dbReference type="ARBA" id="ARBA00022679"/>
    </source>
</evidence>
<keyword evidence="4 5" id="KW-0949">S-adenosyl-L-methionine</keyword>
<name>A0A1H9ZTT1_9BACT</name>
<keyword evidence="1 5" id="KW-0474">Menaquinone biosynthesis</keyword>
<feature type="binding site" evidence="5">
    <location>
        <begin position="187"/>
        <end position="188"/>
    </location>
    <ligand>
        <name>S-adenosyl-L-methionine</name>
        <dbReference type="ChEBI" id="CHEBI:59789"/>
    </ligand>
</feature>
<keyword evidence="8" id="KW-1185">Reference proteome</keyword>
<feature type="compositionally biased region" description="Pro residues" evidence="6">
    <location>
        <begin position="69"/>
        <end position="82"/>
    </location>
</feature>
<dbReference type="AlphaFoldDB" id="A0A1H9ZTT1"/>
<feature type="binding site" evidence="5">
    <location>
        <position position="139"/>
    </location>
    <ligand>
        <name>S-adenosyl-L-methionine</name>
        <dbReference type="ChEBI" id="CHEBI:59789"/>
    </ligand>
</feature>
<dbReference type="Gene3D" id="3.40.50.150">
    <property type="entry name" value="Vaccinia Virus protein VP39"/>
    <property type="match status" value="1"/>
</dbReference>
<proteinExistence type="inferred from homology"/>
<dbReference type="PANTHER" id="PTHR43591:SF24">
    <property type="entry name" value="2-METHOXY-6-POLYPRENYL-1,4-BENZOQUINOL METHYLASE, MITOCHONDRIAL"/>
    <property type="match status" value="1"/>
</dbReference>
<dbReference type="PROSITE" id="PS01184">
    <property type="entry name" value="UBIE_2"/>
    <property type="match status" value="1"/>
</dbReference>
<dbReference type="UniPathway" id="UPA00232"/>
<sequence length="317" mass="34822">MRFQEMLRPLRLLASPGDWTPLSGEMRCISLVCFKAVYTPRRGGAGRHQLRLGRAPSKDSPLPATGVIPSPPMNSPTRPVTPQPSDINGSGRMFDQIAPRYDLLNRMMSLGIDQRWRRKTVQALALKPGYRVLDLATGTGDLALKVLKYHPDGTVVGLDPSEGMMEIGRKKVAEQGLSAQCELKRGDAQALPFEDNSFDGICMAFGIRNVPDRPKALREMARVTRPGGRIAILELSEPQGGLLGPLLRFQIRKVVPWLGAKLSGSGEYRYLQESIAAFPQPEAFADIMREAGLEVLQVHKLTLGVCCLFVAQPRATP</sequence>
<evidence type="ECO:0000256" key="2">
    <source>
        <dbReference type="ARBA" id="ARBA00022603"/>
    </source>
</evidence>
<feature type="binding site" evidence="5">
    <location>
        <position position="159"/>
    </location>
    <ligand>
        <name>S-adenosyl-L-methionine</name>
        <dbReference type="ChEBI" id="CHEBI:59789"/>
    </ligand>
</feature>
<comment type="function">
    <text evidence="5">Methyltransferase required for the conversion of demethylmenaquinol (DMKH2) to menaquinol (MKH2).</text>
</comment>
<comment type="caution">
    <text evidence="5">Lacks conserved residue(s) required for the propagation of feature annotation.</text>
</comment>
<dbReference type="NCBIfam" id="NF001244">
    <property type="entry name" value="PRK00216.1-5"/>
    <property type="match status" value="1"/>
</dbReference>
<dbReference type="GO" id="GO:0006744">
    <property type="term" value="P:ubiquinone biosynthetic process"/>
    <property type="evidence" value="ECO:0007669"/>
    <property type="project" value="UniProtKB-UniPathway"/>
</dbReference>
<feature type="region of interest" description="Disordered" evidence="6">
    <location>
        <begin position="44"/>
        <end position="92"/>
    </location>
</feature>
<accession>A0A1H9ZTT1</accession>
<dbReference type="Pfam" id="PF01209">
    <property type="entry name" value="Ubie_methyltran"/>
    <property type="match status" value="1"/>
</dbReference>
<evidence type="ECO:0000256" key="4">
    <source>
        <dbReference type="ARBA" id="ARBA00022691"/>
    </source>
</evidence>
<dbReference type="EC" id="2.1.1.163" evidence="5"/>
<keyword evidence="3 5" id="KW-0808">Transferase</keyword>
<organism evidence="7 8">
    <name type="scientific">Stigmatella erecta</name>
    <dbReference type="NCBI Taxonomy" id="83460"/>
    <lineage>
        <taxon>Bacteria</taxon>
        <taxon>Pseudomonadati</taxon>
        <taxon>Myxococcota</taxon>
        <taxon>Myxococcia</taxon>
        <taxon>Myxococcales</taxon>
        <taxon>Cystobacterineae</taxon>
        <taxon>Archangiaceae</taxon>
        <taxon>Stigmatella</taxon>
    </lineage>
</organism>
<dbReference type="NCBIfam" id="TIGR01934">
    <property type="entry name" value="MenG_MenH_UbiE"/>
    <property type="match status" value="1"/>
</dbReference>
<dbReference type="SUPFAM" id="SSF53335">
    <property type="entry name" value="S-adenosyl-L-methionine-dependent methyltransferases"/>
    <property type="match status" value="1"/>
</dbReference>
<dbReference type="PANTHER" id="PTHR43591">
    <property type="entry name" value="METHYLTRANSFERASE"/>
    <property type="match status" value="1"/>
</dbReference>
<dbReference type="InterPro" id="IPR023576">
    <property type="entry name" value="UbiE/COQ5_MeTrFase_CS"/>
</dbReference>
<dbReference type="CDD" id="cd02440">
    <property type="entry name" value="AdoMet_MTases"/>
    <property type="match status" value="1"/>
</dbReference>
<dbReference type="InterPro" id="IPR004033">
    <property type="entry name" value="UbiE/COQ5_MeTrFase"/>
</dbReference>
<evidence type="ECO:0000256" key="1">
    <source>
        <dbReference type="ARBA" id="ARBA00022428"/>
    </source>
</evidence>
<dbReference type="HAMAP" id="MF_01813">
    <property type="entry name" value="MenG_UbiE_methyltr"/>
    <property type="match status" value="1"/>
</dbReference>
<evidence type="ECO:0000313" key="8">
    <source>
        <dbReference type="Proteomes" id="UP000199181"/>
    </source>
</evidence>
<dbReference type="Proteomes" id="UP000199181">
    <property type="component" value="Unassembled WGS sequence"/>
</dbReference>
<dbReference type="GO" id="GO:0043770">
    <property type="term" value="F:demethylmenaquinone methyltransferase activity"/>
    <property type="evidence" value="ECO:0007669"/>
    <property type="project" value="UniProtKB-UniRule"/>
</dbReference>
<keyword evidence="2 5" id="KW-0489">Methyltransferase</keyword>
<comment type="pathway">
    <text evidence="5">Quinol/quinone metabolism; menaquinone biosynthesis; menaquinol from 1,4-dihydroxy-2-naphthoate: step 2/2.</text>
</comment>
<dbReference type="InterPro" id="IPR029063">
    <property type="entry name" value="SAM-dependent_MTases_sf"/>
</dbReference>
<protein>
    <recommendedName>
        <fullName evidence="5">Demethylmenaquinone methyltransferase</fullName>
        <ecNumber evidence="5">2.1.1.163</ecNumber>
    </recommendedName>
</protein>
<dbReference type="GO" id="GO:0032259">
    <property type="term" value="P:methylation"/>
    <property type="evidence" value="ECO:0007669"/>
    <property type="project" value="UniProtKB-KW"/>
</dbReference>
<dbReference type="UniPathway" id="UPA00079">
    <property type="reaction ID" value="UER00169"/>
</dbReference>
<dbReference type="PROSITE" id="PS51608">
    <property type="entry name" value="SAM_MT_UBIE"/>
    <property type="match status" value="1"/>
</dbReference>
<comment type="catalytic activity">
    <reaction evidence="5">
        <text>a 2-demethylmenaquinol + S-adenosyl-L-methionine = a menaquinol + S-adenosyl-L-homocysteine + H(+)</text>
        <dbReference type="Rhea" id="RHEA:42640"/>
        <dbReference type="Rhea" id="RHEA-COMP:9539"/>
        <dbReference type="Rhea" id="RHEA-COMP:9563"/>
        <dbReference type="ChEBI" id="CHEBI:15378"/>
        <dbReference type="ChEBI" id="CHEBI:18151"/>
        <dbReference type="ChEBI" id="CHEBI:55437"/>
        <dbReference type="ChEBI" id="CHEBI:57856"/>
        <dbReference type="ChEBI" id="CHEBI:59789"/>
        <dbReference type="EC" id="2.1.1.163"/>
    </reaction>
</comment>
<comment type="similarity">
    <text evidence="5">Belongs to the class I-like SAM-binding methyltransferase superfamily. MenG/UbiE family.</text>
</comment>
<dbReference type="EMBL" id="FOIJ01000001">
    <property type="protein sequence ID" value="SES85096.1"/>
    <property type="molecule type" value="Genomic_DNA"/>
</dbReference>
<dbReference type="PROSITE" id="PS01183">
    <property type="entry name" value="UBIE_1"/>
    <property type="match status" value="1"/>
</dbReference>
<dbReference type="GO" id="GO:0009234">
    <property type="term" value="P:menaquinone biosynthetic process"/>
    <property type="evidence" value="ECO:0007669"/>
    <property type="project" value="UniProtKB-UniRule"/>
</dbReference>
<evidence type="ECO:0000256" key="6">
    <source>
        <dbReference type="SAM" id="MobiDB-lite"/>
    </source>
</evidence>